<name>A0A2P2MWC0_RHIMU</name>
<proteinExistence type="predicted"/>
<dbReference type="EMBL" id="GGEC01054043">
    <property type="protein sequence ID" value="MBX34527.1"/>
    <property type="molecule type" value="Transcribed_RNA"/>
</dbReference>
<dbReference type="EMBL" id="GGEC01054032">
    <property type="protein sequence ID" value="MBX34516.1"/>
    <property type="molecule type" value="Transcribed_RNA"/>
</dbReference>
<dbReference type="AlphaFoldDB" id="A0A2P2MWC0"/>
<organism evidence="1">
    <name type="scientific">Rhizophora mucronata</name>
    <name type="common">Asiatic mangrove</name>
    <dbReference type="NCBI Taxonomy" id="61149"/>
    <lineage>
        <taxon>Eukaryota</taxon>
        <taxon>Viridiplantae</taxon>
        <taxon>Streptophyta</taxon>
        <taxon>Embryophyta</taxon>
        <taxon>Tracheophyta</taxon>
        <taxon>Spermatophyta</taxon>
        <taxon>Magnoliopsida</taxon>
        <taxon>eudicotyledons</taxon>
        <taxon>Gunneridae</taxon>
        <taxon>Pentapetalae</taxon>
        <taxon>rosids</taxon>
        <taxon>fabids</taxon>
        <taxon>Malpighiales</taxon>
        <taxon>Rhizophoraceae</taxon>
        <taxon>Rhizophora</taxon>
    </lineage>
</organism>
<sequence>MAWVQALNSACLLQPSLGNQNTLREVLSHLGGVITTGISLLHYRT</sequence>
<accession>A0A2P2MWC0</accession>
<evidence type="ECO:0000313" key="1">
    <source>
        <dbReference type="EMBL" id="MBX34516.1"/>
    </source>
</evidence>
<reference evidence="1" key="1">
    <citation type="submission" date="2018-02" db="EMBL/GenBank/DDBJ databases">
        <title>Rhizophora mucronata_Transcriptome.</title>
        <authorList>
            <person name="Meera S.P."/>
            <person name="Sreeshan A."/>
            <person name="Augustine A."/>
        </authorList>
    </citation>
    <scope>NUCLEOTIDE SEQUENCE</scope>
    <source>
        <tissue evidence="1">Leaf</tissue>
    </source>
</reference>
<protein>
    <submittedName>
        <fullName evidence="1">Uncharacterized protein</fullName>
    </submittedName>
</protein>